<comment type="caution">
    <text evidence="1">The sequence shown here is derived from an EMBL/GenBank/DDBJ whole genome shotgun (WGS) entry which is preliminary data.</text>
</comment>
<proteinExistence type="predicted"/>
<evidence type="ECO:0000313" key="2">
    <source>
        <dbReference type="Proteomes" id="UP001153069"/>
    </source>
</evidence>
<dbReference type="Proteomes" id="UP001153069">
    <property type="component" value="Unassembled WGS sequence"/>
</dbReference>
<gene>
    <name evidence="1" type="ORF">SEMRO_744_G196250.1</name>
</gene>
<evidence type="ECO:0000313" key="1">
    <source>
        <dbReference type="EMBL" id="CAB9515883.1"/>
    </source>
</evidence>
<protein>
    <submittedName>
        <fullName evidence="1">Uncharacterized protein</fullName>
    </submittedName>
</protein>
<keyword evidence="2" id="KW-1185">Reference proteome</keyword>
<dbReference type="OrthoDB" id="46746at2759"/>
<reference evidence="1" key="1">
    <citation type="submission" date="2020-06" db="EMBL/GenBank/DDBJ databases">
        <authorList>
            <consortium name="Plant Systems Biology data submission"/>
        </authorList>
    </citation>
    <scope>NUCLEOTIDE SEQUENCE</scope>
    <source>
        <strain evidence="1">D6</strain>
    </source>
</reference>
<sequence length="201" mass="21571">MTNANENETASRRSSFFSMKSFVRSSGDRGAGVAKLRGTNGADFEGTATIIRGGASGGCSCLFGGGRNNDKTEKLVLLKGPFCFVFKNAGASAPLYAISLVDMKTDRKGQVALLQTNLGDTDYELTFSDEADAKKFCRTADKLAKTGQADEIRKKLGHEHLLDRTKSVKFAEAIAAKKYDDQPSAPLNNEDLLANTPVTAF</sequence>
<dbReference type="EMBL" id="CAICTM010000743">
    <property type="protein sequence ID" value="CAB9515883.1"/>
    <property type="molecule type" value="Genomic_DNA"/>
</dbReference>
<organism evidence="1 2">
    <name type="scientific">Seminavis robusta</name>
    <dbReference type="NCBI Taxonomy" id="568900"/>
    <lineage>
        <taxon>Eukaryota</taxon>
        <taxon>Sar</taxon>
        <taxon>Stramenopiles</taxon>
        <taxon>Ochrophyta</taxon>
        <taxon>Bacillariophyta</taxon>
        <taxon>Bacillariophyceae</taxon>
        <taxon>Bacillariophycidae</taxon>
        <taxon>Naviculales</taxon>
        <taxon>Naviculaceae</taxon>
        <taxon>Seminavis</taxon>
    </lineage>
</organism>
<name>A0A9N8E7S9_9STRA</name>
<accession>A0A9N8E7S9</accession>
<dbReference type="AlphaFoldDB" id="A0A9N8E7S9"/>